<evidence type="ECO:0000313" key="1">
    <source>
        <dbReference type="EMBL" id="OLP59223.1"/>
    </source>
</evidence>
<proteinExistence type="predicted"/>
<name>A0A1Q9AUW6_9HYPH</name>
<keyword evidence="2" id="KW-1185">Reference proteome</keyword>
<evidence type="ECO:0008006" key="3">
    <source>
        <dbReference type="Google" id="ProtNLM"/>
    </source>
</evidence>
<dbReference type="RefSeq" id="WP_075628565.1">
    <property type="nucleotide sequence ID" value="NZ_FOAM01000004.1"/>
</dbReference>
<evidence type="ECO:0000313" key="2">
    <source>
        <dbReference type="Proteomes" id="UP000186364"/>
    </source>
</evidence>
<gene>
    <name evidence="1" type="ORF">BJF93_04815</name>
</gene>
<reference evidence="1 2" key="1">
    <citation type="submission" date="2016-09" db="EMBL/GenBank/DDBJ databases">
        <title>Rhizobium sp. nov., a novel species isolated from the rice rhizosphere.</title>
        <authorList>
            <person name="Zhao J."/>
            <person name="Zhang X."/>
        </authorList>
    </citation>
    <scope>NUCLEOTIDE SEQUENCE [LARGE SCALE GENOMIC DNA]</scope>
    <source>
        <strain evidence="1 2">1.7048</strain>
    </source>
</reference>
<dbReference type="AlphaFoldDB" id="A0A1Q9AUW6"/>
<organism evidence="1 2">
    <name type="scientific">Xaviernesmea oryzae</name>
    <dbReference type="NCBI Taxonomy" id="464029"/>
    <lineage>
        <taxon>Bacteria</taxon>
        <taxon>Pseudomonadati</taxon>
        <taxon>Pseudomonadota</taxon>
        <taxon>Alphaproteobacteria</taxon>
        <taxon>Hyphomicrobiales</taxon>
        <taxon>Rhizobiaceae</taxon>
        <taxon>Rhizobium/Agrobacterium group</taxon>
        <taxon>Xaviernesmea</taxon>
    </lineage>
</organism>
<sequence length="100" mass="11915">MNFEWDERKRHLVIEERGVDILQAALIFEGPVLTKIDNRRDYGEQQLISLKMFDDQCFVVVYTDRNGLKRLITAWKGGRHERSEYEKRIAGRDQEDEGSW</sequence>
<dbReference type="Pfam" id="PF04365">
    <property type="entry name" value="BrnT_toxin"/>
    <property type="match status" value="1"/>
</dbReference>
<protein>
    <recommendedName>
        <fullName evidence="3">BrnT family toxin</fullName>
    </recommendedName>
</protein>
<dbReference type="Proteomes" id="UP000186364">
    <property type="component" value="Unassembled WGS sequence"/>
</dbReference>
<dbReference type="InterPro" id="IPR007460">
    <property type="entry name" value="BrnT_toxin"/>
</dbReference>
<dbReference type="InterPro" id="IPR038573">
    <property type="entry name" value="BrnT_sf"/>
</dbReference>
<dbReference type="EMBL" id="MKIP01000053">
    <property type="protein sequence ID" value="OLP59223.1"/>
    <property type="molecule type" value="Genomic_DNA"/>
</dbReference>
<dbReference type="OrthoDB" id="839663at2"/>
<comment type="caution">
    <text evidence="1">The sequence shown here is derived from an EMBL/GenBank/DDBJ whole genome shotgun (WGS) entry which is preliminary data.</text>
</comment>
<accession>A0A1Q9AUW6</accession>
<dbReference type="Gene3D" id="3.10.450.530">
    <property type="entry name" value="Ribonuclease toxin, BrnT, of type II toxin-antitoxin system"/>
    <property type="match status" value="1"/>
</dbReference>